<dbReference type="Proteomes" id="UP000266691">
    <property type="component" value="Unassembled WGS sequence"/>
</dbReference>
<name>A0A3A1NFB3_9FLAO</name>
<evidence type="ECO:0000313" key="3">
    <source>
        <dbReference type="Proteomes" id="UP000266691"/>
    </source>
</evidence>
<dbReference type="EMBL" id="QXFI01000029">
    <property type="protein sequence ID" value="RIV43589.1"/>
    <property type="molecule type" value="Genomic_DNA"/>
</dbReference>
<dbReference type="InterPro" id="IPR046715">
    <property type="entry name" value="DUF6607"/>
</dbReference>
<reference evidence="2 4" key="2">
    <citation type="submission" date="2019-07" db="EMBL/GenBank/DDBJ databases">
        <title>Draft genome of two Muricauda strains isolated from deep sea.</title>
        <authorList>
            <person name="Sun C."/>
        </authorList>
    </citation>
    <scope>NUCLEOTIDE SEQUENCE [LARGE SCALE GENOMIC DNA]</scope>
    <source>
        <strain evidence="2 4">72</strain>
    </source>
</reference>
<dbReference type="Pfam" id="PF20311">
    <property type="entry name" value="DUF6607"/>
    <property type="match status" value="1"/>
</dbReference>
<keyword evidence="4" id="KW-1185">Reference proteome</keyword>
<evidence type="ECO:0000313" key="4">
    <source>
        <dbReference type="Proteomes" id="UP000321621"/>
    </source>
</evidence>
<comment type="caution">
    <text evidence="1">The sequence shown here is derived from an EMBL/GenBank/DDBJ whole genome shotgun (WGS) entry which is preliminary data.</text>
</comment>
<reference evidence="1 3" key="1">
    <citation type="submission" date="2018-08" db="EMBL/GenBank/DDBJ databases">
        <title>Proposal of Muricauda 72 sp.nov. and Muricauda NH166 sp.nov., isolated from seawater.</title>
        <authorList>
            <person name="Cheng H."/>
            <person name="Wu Y.-H."/>
            <person name="Guo L.-L."/>
            <person name="Xu X.-W."/>
        </authorList>
    </citation>
    <scope>NUCLEOTIDE SEQUENCE [LARGE SCALE GENOMIC DNA]</scope>
    <source>
        <strain evidence="1 3">72</strain>
    </source>
</reference>
<dbReference type="AlphaFoldDB" id="A0A3A1NFB3"/>
<accession>A0A3A1NFB3</accession>
<evidence type="ECO:0000313" key="2">
    <source>
        <dbReference type="EMBL" id="TXJ93206.1"/>
    </source>
</evidence>
<sequence>MKKSIIFLMLMAIGTSMGYSQKKKDLDRQAILDMCGCYEVTFKYTETFAPEIDYEKKLDYTSKALELALPIIDEDNKISLQHLLVINDSTVIKHWRQDWLFENQKVYHYNKDNSWTFTQLPTSEVKGQWTQKVYQVDDSPRYSGSSTWVHFDGKHYWENRSDSPLPRREYSKRSDYNVMSRGNRQEITSTGWVHEQDNDKIIRKDGETDVLLAQEKGYNIYKKVADSDCKVAADWWATHKDFWAVARDAWDEVYNREGDLTLLKQVDGQPLFMHFYQLEEQGANKAQVLETINKFITDKKQAKNAEGK</sequence>
<proteinExistence type="predicted"/>
<protein>
    <submittedName>
        <fullName evidence="1">Uncharacterized protein</fullName>
    </submittedName>
</protein>
<dbReference type="OrthoDB" id="8564954at2"/>
<evidence type="ECO:0000313" key="1">
    <source>
        <dbReference type="EMBL" id="RIV43589.1"/>
    </source>
</evidence>
<organism evidence="1 3">
    <name type="scientific">Flagellimonas pelagia</name>
    <dbReference type="NCBI Taxonomy" id="2306998"/>
    <lineage>
        <taxon>Bacteria</taxon>
        <taxon>Pseudomonadati</taxon>
        <taxon>Bacteroidota</taxon>
        <taxon>Flavobacteriia</taxon>
        <taxon>Flavobacteriales</taxon>
        <taxon>Flavobacteriaceae</taxon>
        <taxon>Flagellimonas</taxon>
    </lineage>
</organism>
<dbReference type="EMBL" id="VNWK01000029">
    <property type="protein sequence ID" value="TXJ93206.1"/>
    <property type="molecule type" value="Genomic_DNA"/>
</dbReference>
<dbReference type="Proteomes" id="UP000321621">
    <property type="component" value="Unassembled WGS sequence"/>
</dbReference>
<dbReference type="RefSeq" id="WP_119648044.1">
    <property type="nucleotide sequence ID" value="NZ_QXFI01000029.1"/>
</dbReference>
<gene>
    <name evidence="1" type="ORF">D2V05_12825</name>
    <name evidence="2" type="ORF">FQ017_12705</name>
</gene>